<keyword evidence="2" id="KW-1185">Reference proteome</keyword>
<accession>A0A9W4W1C2</accession>
<reference evidence="1" key="1">
    <citation type="submission" date="2022-07" db="EMBL/GenBank/DDBJ databases">
        <authorList>
            <person name="Criscuolo A."/>
        </authorList>
    </citation>
    <scope>NUCLEOTIDE SEQUENCE</scope>
    <source>
        <strain evidence="1">CIP103197</strain>
    </source>
</reference>
<sequence>MKVKQVESLPDESTTEQQRQAYYRACIAEFQKLGYQEQYLAELTDELVPVMGVNSSTPNT</sequence>
<comment type="caution">
    <text evidence="1">The sequence shown here is derived from an EMBL/GenBank/DDBJ whole genome shotgun (WGS) entry which is preliminary data.</text>
</comment>
<evidence type="ECO:0000313" key="1">
    <source>
        <dbReference type="EMBL" id="CAH9051723.1"/>
    </source>
</evidence>
<dbReference type="EMBL" id="CAMAPB010000004">
    <property type="protein sequence ID" value="CAH9051723.1"/>
    <property type="molecule type" value="Genomic_DNA"/>
</dbReference>
<evidence type="ECO:0000313" key="2">
    <source>
        <dbReference type="Proteomes" id="UP001152447"/>
    </source>
</evidence>
<dbReference type="RefSeq" id="WP_010391514.1">
    <property type="nucleotide sequence ID" value="NZ_CAMAPB010000004.1"/>
</dbReference>
<protein>
    <recommendedName>
        <fullName evidence="3">Orphan protein</fullName>
    </recommendedName>
</protein>
<dbReference type="AlphaFoldDB" id="A0A9W4W1C2"/>
<gene>
    <name evidence="1" type="ORF">PSEHALCIP103_00466</name>
</gene>
<organism evidence="1 2">
    <name type="scientific">Pseudoalteromonas haloplanktis</name>
    <name type="common">Alteromonas haloplanktis</name>
    <dbReference type="NCBI Taxonomy" id="228"/>
    <lineage>
        <taxon>Bacteria</taxon>
        <taxon>Pseudomonadati</taxon>
        <taxon>Pseudomonadota</taxon>
        <taxon>Gammaproteobacteria</taxon>
        <taxon>Alteromonadales</taxon>
        <taxon>Pseudoalteromonadaceae</taxon>
        <taxon>Pseudoalteromonas</taxon>
    </lineage>
</organism>
<dbReference type="Proteomes" id="UP001152447">
    <property type="component" value="Unassembled WGS sequence"/>
</dbReference>
<proteinExistence type="predicted"/>
<evidence type="ECO:0008006" key="3">
    <source>
        <dbReference type="Google" id="ProtNLM"/>
    </source>
</evidence>
<name>A0A9W4W1C2_PSEHA</name>